<keyword evidence="5 6" id="KW-0349">Heme</keyword>
<dbReference type="GO" id="GO:0004497">
    <property type="term" value="F:monooxygenase activity"/>
    <property type="evidence" value="ECO:0007669"/>
    <property type="project" value="UniProtKB-KW"/>
</dbReference>
<dbReference type="GO" id="GO:0020037">
    <property type="term" value="F:heme binding"/>
    <property type="evidence" value="ECO:0007669"/>
    <property type="project" value="InterPro"/>
</dbReference>
<dbReference type="CDD" id="cd11064">
    <property type="entry name" value="CYP86A"/>
    <property type="match status" value="1"/>
</dbReference>
<comment type="cofactor">
    <cofactor evidence="5">
        <name>heme</name>
        <dbReference type="ChEBI" id="CHEBI:30413"/>
    </cofactor>
</comment>
<dbReference type="PRINTS" id="PR00385">
    <property type="entry name" value="P450"/>
</dbReference>
<dbReference type="OrthoDB" id="1470350at2759"/>
<evidence type="ECO:0000313" key="8">
    <source>
        <dbReference type="Proteomes" id="UP000794436"/>
    </source>
</evidence>
<dbReference type="InterPro" id="IPR001128">
    <property type="entry name" value="Cyt_P450"/>
</dbReference>
<evidence type="ECO:0000256" key="4">
    <source>
        <dbReference type="ARBA" id="ARBA00023004"/>
    </source>
</evidence>
<organism evidence="7 8">
    <name type="scientific">Pythium oligandrum</name>
    <name type="common">Mycoparasitic fungus</name>
    <dbReference type="NCBI Taxonomy" id="41045"/>
    <lineage>
        <taxon>Eukaryota</taxon>
        <taxon>Sar</taxon>
        <taxon>Stramenopiles</taxon>
        <taxon>Oomycota</taxon>
        <taxon>Peronosporomycetes</taxon>
        <taxon>Pythiales</taxon>
        <taxon>Pythiaceae</taxon>
        <taxon>Pythium</taxon>
    </lineage>
</organism>
<keyword evidence="4 5" id="KW-0408">Iron</keyword>
<comment type="similarity">
    <text evidence="1 6">Belongs to the cytochrome P450 family.</text>
</comment>
<evidence type="ECO:0000313" key="7">
    <source>
        <dbReference type="EMBL" id="TMW67437.1"/>
    </source>
</evidence>
<dbReference type="PRINTS" id="PR00463">
    <property type="entry name" value="EP450I"/>
</dbReference>
<dbReference type="GO" id="GO:0005506">
    <property type="term" value="F:iron ion binding"/>
    <property type="evidence" value="ECO:0007669"/>
    <property type="project" value="InterPro"/>
</dbReference>
<dbReference type="InterPro" id="IPR036396">
    <property type="entry name" value="Cyt_P450_sf"/>
</dbReference>
<reference evidence="7" key="1">
    <citation type="submission" date="2019-03" db="EMBL/GenBank/DDBJ databases">
        <title>Long read genome sequence of the mycoparasitic Pythium oligandrum ATCC 38472 isolated from sugarbeet rhizosphere.</title>
        <authorList>
            <person name="Gaulin E."/>
        </authorList>
    </citation>
    <scope>NUCLEOTIDE SEQUENCE</scope>
    <source>
        <strain evidence="7">ATCC 38472_TT</strain>
    </source>
</reference>
<protein>
    <recommendedName>
        <fullName evidence="9">Cytochrome P450</fullName>
    </recommendedName>
</protein>
<dbReference type="SUPFAM" id="SSF48264">
    <property type="entry name" value="Cytochrome P450"/>
    <property type="match status" value="1"/>
</dbReference>
<keyword evidence="6" id="KW-0503">Monooxygenase</keyword>
<dbReference type="InterPro" id="IPR002401">
    <property type="entry name" value="Cyt_P450_E_grp-I"/>
</dbReference>
<dbReference type="EMBL" id="SPLM01000004">
    <property type="protein sequence ID" value="TMW67437.1"/>
    <property type="molecule type" value="Genomic_DNA"/>
</dbReference>
<evidence type="ECO:0008006" key="9">
    <source>
        <dbReference type="Google" id="ProtNLM"/>
    </source>
</evidence>
<evidence type="ECO:0000256" key="1">
    <source>
        <dbReference type="ARBA" id="ARBA00010617"/>
    </source>
</evidence>
<keyword evidence="3 6" id="KW-0560">Oxidoreductase</keyword>
<keyword evidence="8" id="KW-1185">Reference proteome</keyword>
<dbReference type="Proteomes" id="UP000794436">
    <property type="component" value="Unassembled WGS sequence"/>
</dbReference>
<accession>A0A8K1CRL7</accession>
<dbReference type="PROSITE" id="PS00086">
    <property type="entry name" value="CYTOCHROME_P450"/>
    <property type="match status" value="1"/>
</dbReference>
<sequence length="523" mass="58781">MADWVSPLASTLSSSTSTSLVYAAALAAVAYVSLPSPQHRAVANLPRPKSTLPVVGNTIDAMFTKRKKLHDWIYEECLRHQGKPFVIQIPGKPPMVVVSTVEAVEDILKTQFDSFGKGADFAAALEDVFGTGILASDGAKWHNQRKTASALFSMSMMRDIMDDVMVEHTERLCEIVGRSAQPGSEPLDIKHTLELYATDVFTKIGFGVDLHFLTSDNHEFFERFGRANHNLLYRNEQPTWLWQLKQALRLGVEKQQLEDVAWLDRFVYKIINDSIARRNQGAAHTKHKDLVALCLDNPTMASDEHGYDLKEIRDMAISFISAGRDTTAYTMAWVMVMLARYPSVQERIRQEIRDRLPELARKEIPAPRKDQVATLTYLEAVIKETLRLNAIIPLNTRATIEDVTLQDGTFLRAGTMILIPAYAMGRLPWIWGNDATEFKPERWIDPATNELVKVSPFKFIPFSAGPRICLGRQFSMMEMKIAISTLVSRFSFETTKDATEFAYDSSLVLGIDGPVLVRPTPVV</sequence>
<dbReference type="Gene3D" id="1.10.630.10">
    <property type="entry name" value="Cytochrome P450"/>
    <property type="match status" value="1"/>
</dbReference>
<evidence type="ECO:0000256" key="3">
    <source>
        <dbReference type="ARBA" id="ARBA00023002"/>
    </source>
</evidence>
<comment type="caution">
    <text evidence="7">The sequence shown here is derived from an EMBL/GenBank/DDBJ whole genome shotgun (WGS) entry which is preliminary data.</text>
</comment>
<proteinExistence type="inferred from homology"/>
<feature type="binding site" description="axial binding residue" evidence="5">
    <location>
        <position position="469"/>
    </location>
    <ligand>
        <name>heme</name>
        <dbReference type="ChEBI" id="CHEBI:30413"/>
    </ligand>
    <ligandPart>
        <name>Fe</name>
        <dbReference type="ChEBI" id="CHEBI:18248"/>
    </ligandPart>
</feature>
<dbReference type="AlphaFoldDB" id="A0A8K1CRL7"/>
<keyword evidence="2 5" id="KW-0479">Metal-binding</keyword>
<dbReference type="GO" id="GO:0016705">
    <property type="term" value="F:oxidoreductase activity, acting on paired donors, with incorporation or reduction of molecular oxygen"/>
    <property type="evidence" value="ECO:0007669"/>
    <property type="project" value="InterPro"/>
</dbReference>
<dbReference type="InterPro" id="IPR017972">
    <property type="entry name" value="Cyt_P450_CS"/>
</dbReference>
<dbReference type="Pfam" id="PF00067">
    <property type="entry name" value="p450"/>
    <property type="match status" value="1"/>
</dbReference>
<gene>
    <name evidence="7" type="ORF">Poli38472_011057</name>
</gene>
<dbReference type="GO" id="GO:0006629">
    <property type="term" value="P:lipid metabolic process"/>
    <property type="evidence" value="ECO:0007669"/>
    <property type="project" value="UniProtKB-ARBA"/>
</dbReference>
<dbReference type="PANTHER" id="PTHR24296">
    <property type="entry name" value="CYTOCHROME P450"/>
    <property type="match status" value="1"/>
</dbReference>
<evidence type="ECO:0000256" key="2">
    <source>
        <dbReference type="ARBA" id="ARBA00022723"/>
    </source>
</evidence>
<evidence type="ECO:0000256" key="6">
    <source>
        <dbReference type="RuleBase" id="RU000461"/>
    </source>
</evidence>
<evidence type="ECO:0000256" key="5">
    <source>
        <dbReference type="PIRSR" id="PIRSR602401-1"/>
    </source>
</evidence>
<name>A0A8K1CRL7_PYTOL</name>